<accession>A0A484KU99</accession>
<feature type="domain" description="Retrotransposon Copia-like N-terminal" evidence="2">
    <location>
        <begin position="25"/>
        <end position="63"/>
    </location>
</feature>
<dbReference type="OrthoDB" id="5544992at2759"/>
<sequence>MASEASSDTKRARLIHDPSSIYYLHPSEGPGNSLTKFLLKCDNFDIWEKAIRNALGGRGKSIFLSPVDVPKPVDENELSAWYANHQIICSWIFNSVDESIQPSIVSHTISSELWDDLRKRYSCSNGPRIYQLKSELTSLRQKGQSVVSYYNQFITLWKQLNGLSDPTDGCKCEAAVATRARIERDKTIDFLLGLDDEQFGNIRSQILGTEPVPDIDRAYYLISQEERHCGIIRARDDRTESVAFATRQDRRPPSSGRLLCSHCGRTNHNVDTCFELVGFPAHYGRGGGGRGGASRGGRSGSRPGGVRPGGSMGGRHAGGFGHHAASRGSNLPSHTSAEVSQNNANS</sequence>
<dbReference type="PANTHER" id="PTHR37610:SF96">
    <property type="entry name" value="RETROTRANSPOSON COPIA-LIKE N-TERMINAL DOMAIN-CONTAINING PROTEIN"/>
    <property type="match status" value="1"/>
</dbReference>
<dbReference type="PANTHER" id="PTHR37610">
    <property type="entry name" value="CCHC-TYPE DOMAIN-CONTAINING PROTEIN"/>
    <property type="match status" value="1"/>
</dbReference>
<gene>
    <name evidence="3" type="ORF">CCAM_LOCUS9250</name>
</gene>
<dbReference type="AlphaFoldDB" id="A0A484KU99"/>
<evidence type="ECO:0000313" key="4">
    <source>
        <dbReference type="Proteomes" id="UP000595140"/>
    </source>
</evidence>
<evidence type="ECO:0000256" key="1">
    <source>
        <dbReference type="SAM" id="MobiDB-lite"/>
    </source>
</evidence>
<feature type="compositionally biased region" description="Gly residues" evidence="1">
    <location>
        <begin position="286"/>
        <end position="321"/>
    </location>
</feature>
<evidence type="ECO:0000313" key="3">
    <source>
        <dbReference type="EMBL" id="VFQ67474.1"/>
    </source>
</evidence>
<reference evidence="3 4" key="1">
    <citation type="submission" date="2018-04" db="EMBL/GenBank/DDBJ databases">
        <authorList>
            <person name="Vogel A."/>
        </authorList>
    </citation>
    <scope>NUCLEOTIDE SEQUENCE [LARGE SCALE GENOMIC DNA]</scope>
</reference>
<proteinExistence type="predicted"/>
<feature type="region of interest" description="Disordered" evidence="1">
    <location>
        <begin position="286"/>
        <end position="346"/>
    </location>
</feature>
<dbReference type="Pfam" id="PF14244">
    <property type="entry name" value="Retrotran_gag_3"/>
    <property type="match status" value="1"/>
</dbReference>
<keyword evidence="4" id="KW-1185">Reference proteome</keyword>
<evidence type="ECO:0000259" key="2">
    <source>
        <dbReference type="Pfam" id="PF14244"/>
    </source>
</evidence>
<dbReference type="InterPro" id="IPR029472">
    <property type="entry name" value="Copia-like_N"/>
</dbReference>
<dbReference type="EMBL" id="OOIL02000613">
    <property type="protein sequence ID" value="VFQ67474.1"/>
    <property type="molecule type" value="Genomic_DNA"/>
</dbReference>
<organism evidence="3 4">
    <name type="scientific">Cuscuta campestris</name>
    <dbReference type="NCBI Taxonomy" id="132261"/>
    <lineage>
        <taxon>Eukaryota</taxon>
        <taxon>Viridiplantae</taxon>
        <taxon>Streptophyta</taxon>
        <taxon>Embryophyta</taxon>
        <taxon>Tracheophyta</taxon>
        <taxon>Spermatophyta</taxon>
        <taxon>Magnoliopsida</taxon>
        <taxon>eudicotyledons</taxon>
        <taxon>Gunneridae</taxon>
        <taxon>Pentapetalae</taxon>
        <taxon>asterids</taxon>
        <taxon>lamiids</taxon>
        <taxon>Solanales</taxon>
        <taxon>Convolvulaceae</taxon>
        <taxon>Cuscuteae</taxon>
        <taxon>Cuscuta</taxon>
        <taxon>Cuscuta subgen. Grammica</taxon>
        <taxon>Cuscuta sect. Cleistogrammica</taxon>
    </lineage>
</organism>
<dbReference type="Proteomes" id="UP000595140">
    <property type="component" value="Unassembled WGS sequence"/>
</dbReference>
<feature type="compositionally biased region" description="Polar residues" evidence="1">
    <location>
        <begin position="330"/>
        <end position="346"/>
    </location>
</feature>
<name>A0A484KU99_9ASTE</name>
<dbReference type="Pfam" id="PF14223">
    <property type="entry name" value="Retrotran_gag_2"/>
    <property type="match status" value="1"/>
</dbReference>
<protein>
    <recommendedName>
        <fullName evidence="2">Retrotransposon Copia-like N-terminal domain-containing protein</fullName>
    </recommendedName>
</protein>